<evidence type="ECO:0000313" key="4">
    <source>
        <dbReference type="Proteomes" id="UP000078287"/>
    </source>
</evidence>
<dbReference type="PROSITE" id="PS51857">
    <property type="entry name" value="CSD_2"/>
    <property type="match status" value="1"/>
</dbReference>
<keyword evidence="1" id="KW-0472">Membrane</keyword>
<dbReference type="AlphaFoldDB" id="A0A178MF39"/>
<evidence type="ECO:0000313" key="3">
    <source>
        <dbReference type="EMBL" id="OAN47183.1"/>
    </source>
</evidence>
<keyword evidence="1" id="KW-0812">Transmembrane</keyword>
<dbReference type="EMBL" id="LWQS01000038">
    <property type="protein sequence ID" value="OAN47183.1"/>
    <property type="molecule type" value="Genomic_DNA"/>
</dbReference>
<dbReference type="Pfam" id="PF06961">
    <property type="entry name" value="DUF1294"/>
    <property type="match status" value="1"/>
</dbReference>
<proteinExistence type="predicted"/>
<dbReference type="GO" id="GO:0003676">
    <property type="term" value="F:nucleic acid binding"/>
    <property type="evidence" value="ECO:0007669"/>
    <property type="project" value="InterPro"/>
</dbReference>
<evidence type="ECO:0000256" key="1">
    <source>
        <dbReference type="SAM" id="Phobius"/>
    </source>
</evidence>
<comment type="caution">
    <text evidence="3">The sequence shown here is derived from an EMBL/GenBank/DDBJ whole genome shotgun (WGS) entry which is preliminary data.</text>
</comment>
<dbReference type="InterPro" id="IPR002059">
    <property type="entry name" value="CSP_DNA-bd"/>
</dbReference>
<evidence type="ECO:0000259" key="2">
    <source>
        <dbReference type="PROSITE" id="PS51857"/>
    </source>
</evidence>
<reference evidence="3 4" key="1">
    <citation type="submission" date="2016-04" db="EMBL/GenBank/DDBJ databases">
        <title>Chloroflexus islandicus sp. nov., a thermophilic filamentous anoxygenic phototrophic bacterium from geyser Strokkur (Iceland).</title>
        <authorList>
            <person name="Gaisin V.A."/>
            <person name="Kalashnikov A.M."/>
            <person name="Sukhacheva M.V."/>
            <person name="Grouzdev D.S."/>
            <person name="Ivanov T.M."/>
            <person name="Kuznetsov B."/>
            <person name="Gorlenko V.M."/>
        </authorList>
    </citation>
    <scope>NUCLEOTIDE SEQUENCE [LARGE SCALE GENOMIC DNA]</scope>
    <source>
        <strain evidence="4">isl-2</strain>
    </source>
</reference>
<feature type="transmembrane region" description="Helical" evidence="1">
    <location>
        <begin position="166"/>
        <end position="184"/>
    </location>
</feature>
<dbReference type="Pfam" id="PF00313">
    <property type="entry name" value="CSD"/>
    <property type="match status" value="1"/>
</dbReference>
<dbReference type="Gene3D" id="2.40.50.140">
    <property type="entry name" value="Nucleic acid-binding proteins"/>
    <property type="match status" value="1"/>
</dbReference>
<dbReference type="STRING" id="1707952.A6A03_00095"/>
<dbReference type="Proteomes" id="UP000078287">
    <property type="component" value="Unassembled WGS sequence"/>
</dbReference>
<gene>
    <name evidence="3" type="ORF">A6A03_00095</name>
</gene>
<sequence>MDAYRTRGGWLRARGQRDALPLRALAMTSLLLIDGVWHDTLPHNGFSVLATITAMNNQRYIGRIVTWKAQEKYGFIQSPSHPNDIFFHINQCYHRDWLPQIGELVRFEVGQDAQGRLQAINVESQSPAPRIAPPRINPADTMLALLVCAAFITLLGLATVTVGLPVWVIGWYLAASVVTLMLYIEDKQRAQRGVRRIREKTLHRWELLGGWPGALIGQELVRHKVSKGSYTKVFWLIVGLHLLGLIGYIVVRIGLVTL</sequence>
<keyword evidence="4" id="KW-1185">Reference proteome</keyword>
<accession>A0A178MF39</accession>
<protein>
    <recommendedName>
        <fullName evidence="2">CSD domain-containing protein</fullName>
    </recommendedName>
</protein>
<dbReference type="CDD" id="cd04458">
    <property type="entry name" value="CSP_CDS"/>
    <property type="match status" value="1"/>
</dbReference>
<dbReference type="InterPro" id="IPR012340">
    <property type="entry name" value="NA-bd_OB-fold"/>
</dbReference>
<name>A0A178MF39_9CHLR</name>
<dbReference type="SUPFAM" id="SSF50249">
    <property type="entry name" value="Nucleic acid-binding proteins"/>
    <property type="match status" value="1"/>
</dbReference>
<feature type="domain" description="CSD" evidence="2">
    <location>
        <begin position="59"/>
        <end position="124"/>
    </location>
</feature>
<dbReference type="InterPro" id="IPR010718">
    <property type="entry name" value="DUF1294"/>
</dbReference>
<feature type="transmembrane region" description="Helical" evidence="1">
    <location>
        <begin position="233"/>
        <end position="255"/>
    </location>
</feature>
<keyword evidence="1" id="KW-1133">Transmembrane helix</keyword>
<organism evidence="3 4">
    <name type="scientific">Chloroflexus islandicus</name>
    <dbReference type="NCBI Taxonomy" id="1707952"/>
    <lineage>
        <taxon>Bacteria</taxon>
        <taxon>Bacillati</taxon>
        <taxon>Chloroflexota</taxon>
        <taxon>Chloroflexia</taxon>
        <taxon>Chloroflexales</taxon>
        <taxon>Chloroflexineae</taxon>
        <taxon>Chloroflexaceae</taxon>
        <taxon>Chloroflexus</taxon>
    </lineage>
</organism>
<feature type="transmembrane region" description="Helical" evidence="1">
    <location>
        <begin position="142"/>
        <end position="160"/>
    </location>
</feature>